<dbReference type="RefSeq" id="WP_344576236.1">
    <property type="nucleotide sequence ID" value="NZ_BAAARK010000009.1"/>
</dbReference>
<dbReference type="PANTHER" id="PTHR38444:SF1">
    <property type="entry name" value="ENTEROBACTIN BIOSYNTHESIS PROTEIN YBDZ"/>
    <property type="match status" value="1"/>
</dbReference>
<feature type="domain" description="MbtH-like" evidence="1">
    <location>
        <begin position="4"/>
        <end position="54"/>
    </location>
</feature>
<dbReference type="Pfam" id="PF03621">
    <property type="entry name" value="MbtH"/>
    <property type="match status" value="1"/>
</dbReference>
<dbReference type="PANTHER" id="PTHR38444">
    <property type="entry name" value="ENTEROBACTIN BIOSYNTHESIS PROTEIN YBDZ"/>
    <property type="match status" value="1"/>
</dbReference>
<proteinExistence type="predicted"/>
<keyword evidence="3" id="KW-1185">Reference proteome</keyword>
<comment type="caution">
    <text evidence="2">The sequence shown here is derived from an EMBL/GenBank/DDBJ whole genome shotgun (WGS) entry which is preliminary data.</text>
</comment>
<dbReference type="SMART" id="SM00923">
    <property type="entry name" value="MbtH"/>
    <property type="match status" value="1"/>
</dbReference>
<name>A0ABN3RWN9_9ACTN</name>
<accession>A0ABN3RWN9</accession>
<dbReference type="Gene3D" id="3.90.820.10">
    <property type="entry name" value="Structural Genomics, Unknown Function 30-nov-00 1gh9 Mol_id"/>
    <property type="match status" value="1"/>
</dbReference>
<evidence type="ECO:0000259" key="1">
    <source>
        <dbReference type="SMART" id="SM00923"/>
    </source>
</evidence>
<evidence type="ECO:0000313" key="2">
    <source>
        <dbReference type="EMBL" id="GAA2662705.1"/>
    </source>
</evidence>
<gene>
    <name evidence="2" type="ORF">GCM10009864_33150</name>
</gene>
<protein>
    <recommendedName>
        <fullName evidence="1">MbtH-like domain-containing protein</fullName>
    </recommendedName>
</protein>
<dbReference type="EMBL" id="BAAARK010000009">
    <property type="protein sequence ID" value="GAA2662705.1"/>
    <property type="molecule type" value="Genomic_DNA"/>
</dbReference>
<reference evidence="2 3" key="1">
    <citation type="journal article" date="2019" name="Int. J. Syst. Evol. Microbiol.">
        <title>The Global Catalogue of Microorganisms (GCM) 10K type strain sequencing project: providing services to taxonomists for standard genome sequencing and annotation.</title>
        <authorList>
            <consortium name="The Broad Institute Genomics Platform"/>
            <consortium name="The Broad Institute Genome Sequencing Center for Infectious Disease"/>
            <person name="Wu L."/>
            <person name="Ma J."/>
        </authorList>
    </citation>
    <scope>NUCLEOTIDE SEQUENCE [LARGE SCALE GENOMIC DNA]</scope>
    <source>
        <strain evidence="2 3">JCM 16374</strain>
    </source>
</reference>
<dbReference type="Proteomes" id="UP001500994">
    <property type="component" value="Unassembled WGS sequence"/>
</dbReference>
<dbReference type="InterPro" id="IPR038020">
    <property type="entry name" value="MbtH-like_sf"/>
</dbReference>
<evidence type="ECO:0000313" key="3">
    <source>
        <dbReference type="Proteomes" id="UP001500994"/>
    </source>
</evidence>
<dbReference type="InterPro" id="IPR037407">
    <property type="entry name" value="MLP_fam"/>
</dbReference>
<sequence>MSGNPFDDGEGDWLVVTDADGRHALWRPHLPVPKGWRIVYSGPHRDGALDFVEQNVPATAGTPTA</sequence>
<dbReference type="InterPro" id="IPR005153">
    <property type="entry name" value="MbtH-like_dom"/>
</dbReference>
<organism evidence="2 3">
    <name type="scientific">Streptomyces lunalinharesii</name>
    <dbReference type="NCBI Taxonomy" id="333384"/>
    <lineage>
        <taxon>Bacteria</taxon>
        <taxon>Bacillati</taxon>
        <taxon>Actinomycetota</taxon>
        <taxon>Actinomycetes</taxon>
        <taxon>Kitasatosporales</taxon>
        <taxon>Streptomycetaceae</taxon>
        <taxon>Streptomyces</taxon>
    </lineage>
</organism>
<dbReference type="SUPFAM" id="SSF160582">
    <property type="entry name" value="MbtH-like"/>
    <property type="match status" value="1"/>
</dbReference>